<dbReference type="Proteomes" id="UP001623348">
    <property type="component" value="Unassembled WGS sequence"/>
</dbReference>
<sequence>MSRDHLLELRQKRKVYGHWKQGQTTWEDYRDAVRHCREKIRVVKAQLEFKLDSTVKDNKKGFLKYVNSKRRTRDNIGPLLDEVGHLTNRDVDKAEMFNAFFASVFNTSDGPWDPWSPVLKQHDWGKDKLPANSELAQDLLLQLEARKSMGPDGIHPRVLKELADVIAGPLSIIFSTVLGVWRGPSRLEAGKCCPNFQEG</sequence>
<accession>A0ABC9Y8W8</accession>
<dbReference type="EMBL" id="BAAFJT010000089">
    <property type="protein sequence ID" value="GAB0206495.1"/>
    <property type="molecule type" value="Genomic_DNA"/>
</dbReference>
<protein>
    <submittedName>
        <fullName evidence="1">Mitochondrial enolase superfamily member 1</fullName>
    </submittedName>
</protein>
<dbReference type="PANTHER" id="PTHR33395:SF22">
    <property type="entry name" value="REVERSE TRANSCRIPTASE DOMAIN-CONTAINING PROTEIN"/>
    <property type="match status" value="1"/>
</dbReference>
<dbReference type="AlphaFoldDB" id="A0ABC9Y8W8"/>
<gene>
    <name evidence="1" type="ORF">GRJ2_003115100</name>
</gene>
<evidence type="ECO:0000313" key="1">
    <source>
        <dbReference type="EMBL" id="GAB0206495.1"/>
    </source>
</evidence>
<dbReference type="PANTHER" id="PTHR33395">
    <property type="entry name" value="TRANSCRIPTASE, PUTATIVE-RELATED-RELATED"/>
    <property type="match status" value="1"/>
</dbReference>
<proteinExistence type="predicted"/>
<reference evidence="1 2" key="1">
    <citation type="submission" date="2024-06" db="EMBL/GenBank/DDBJ databases">
        <title>The draft genome of Grus japonensis, version 3.</title>
        <authorList>
            <person name="Nabeshima K."/>
            <person name="Suzuki S."/>
            <person name="Onuma M."/>
        </authorList>
    </citation>
    <scope>NUCLEOTIDE SEQUENCE [LARGE SCALE GENOMIC DNA]</scope>
    <source>
        <strain evidence="1 2">451A</strain>
    </source>
</reference>
<name>A0ABC9Y8W8_GRUJA</name>
<evidence type="ECO:0000313" key="2">
    <source>
        <dbReference type="Proteomes" id="UP001623348"/>
    </source>
</evidence>
<keyword evidence="2" id="KW-1185">Reference proteome</keyword>
<organism evidence="1 2">
    <name type="scientific">Grus japonensis</name>
    <name type="common">Japanese crane</name>
    <name type="synonym">Red-crowned crane</name>
    <dbReference type="NCBI Taxonomy" id="30415"/>
    <lineage>
        <taxon>Eukaryota</taxon>
        <taxon>Metazoa</taxon>
        <taxon>Chordata</taxon>
        <taxon>Craniata</taxon>
        <taxon>Vertebrata</taxon>
        <taxon>Euteleostomi</taxon>
        <taxon>Archelosauria</taxon>
        <taxon>Archosauria</taxon>
        <taxon>Dinosauria</taxon>
        <taxon>Saurischia</taxon>
        <taxon>Theropoda</taxon>
        <taxon>Coelurosauria</taxon>
        <taxon>Aves</taxon>
        <taxon>Neognathae</taxon>
        <taxon>Neoaves</taxon>
        <taxon>Gruiformes</taxon>
        <taxon>Gruidae</taxon>
        <taxon>Grus</taxon>
    </lineage>
</organism>
<comment type="caution">
    <text evidence="1">The sequence shown here is derived from an EMBL/GenBank/DDBJ whole genome shotgun (WGS) entry which is preliminary data.</text>
</comment>